<evidence type="ECO:0000313" key="3">
    <source>
        <dbReference type="Proteomes" id="UP000604765"/>
    </source>
</evidence>
<proteinExistence type="predicted"/>
<gene>
    <name evidence="2" type="ORF">YK48G_06180</name>
</gene>
<dbReference type="Gene3D" id="1.10.260.40">
    <property type="entry name" value="lambda repressor-like DNA-binding domains"/>
    <property type="match status" value="1"/>
</dbReference>
<name>A0ABQ3VXS7_9LACO</name>
<dbReference type="InterPro" id="IPR010057">
    <property type="entry name" value="Transcription_activator_Rgg_C"/>
</dbReference>
<dbReference type="EMBL" id="BNJR01000007">
    <property type="protein sequence ID" value="GHP13193.1"/>
    <property type="molecule type" value="Genomic_DNA"/>
</dbReference>
<dbReference type="PANTHER" id="PTHR37038">
    <property type="entry name" value="TRANSCRIPTIONAL REGULATOR-RELATED"/>
    <property type="match status" value="1"/>
</dbReference>
<dbReference type="SUPFAM" id="SSF47413">
    <property type="entry name" value="lambda repressor-like DNA-binding domains"/>
    <property type="match status" value="1"/>
</dbReference>
<dbReference type="InterPro" id="IPR053163">
    <property type="entry name" value="HTH-type_regulator_Rgg"/>
</dbReference>
<accession>A0ABQ3VXS7</accession>
<organism evidence="2 3">
    <name type="scientific">Lentilactobacillus fungorum</name>
    <dbReference type="NCBI Taxonomy" id="2201250"/>
    <lineage>
        <taxon>Bacteria</taxon>
        <taxon>Bacillati</taxon>
        <taxon>Bacillota</taxon>
        <taxon>Bacilli</taxon>
        <taxon>Lactobacillales</taxon>
        <taxon>Lactobacillaceae</taxon>
        <taxon>Lentilactobacillus</taxon>
    </lineage>
</organism>
<dbReference type="NCBIfam" id="TIGR01716">
    <property type="entry name" value="RGG_Cterm"/>
    <property type="match status" value="1"/>
</dbReference>
<sequence length="291" mass="33779">MNSYGHTFNYLRTRKGISLSTAAADVVSNSFLSRFEHGHSNISFHKLIALLANINVSVEEFIYLDNRHHGHLPKFHYEETKDYLNQVERSQTSANLAAALHQYKSTSDPHDYLDYLKIKARFADSSQSLTAKQRQFVYDYLFTIESWTHYELRLFMATLSSFSNDQIFILTNQMVKNGSETVDVNWNHQADFLYIILRAALLMALAGEEPRLSQLIALAYKSIHNQQYLYEKSELHFLKGLQTYLQGNHQQGQQLVAETLRVFKTLAAPDLLALYQRYWHLFLKRNSKTAN</sequence>
<protein>
    <submittedName>
        <fullName evidence="2">Transcriptional regulator</fullName>
    </submittedName>
</protein>
<dbReference type="Pfam" id="PF01381">
    <property type="entry name" value="HTH_3"/>
    <property type="match status" value="1"/>
</dbReference>
<dbReference type="InterPro" id="IPR001387">
    <property type="entry name" value="Cro/C1-type_HTH"/>
</dbReference>
<evidence type="ECO:0000313" key="2">
    <source>
        <dbReference type="EMBL" id="GHP13193.1"/>
    </source>
</evidence>
<dbReference type="Proteomes" id="UP000604765">
    <property type="component" value="Unassembled WGS sequence"/>
</dbReference>
<dbReference type="CDD" id="cd00093">
    <property type="entry name" value="HTH_XRE"/>
    <property type="match status" value="1"/>
</dbReference>
<evidence type="ECO:0000259" key="1">
    <source>
        <dbReference type="PROSITE" id="PS50943"/>
    </source>
</evidence>
<feature type="domain" description="HTH cro/C1-type" evidence="1">
    <location>
        <begin position="27"/>
        <end position="61"/>
    </location>
</feature>
<dbReference type="Pfam" id="PF21259">
    <property type="entry name" value="Rgg_C"/>
    <property type="match status" value="1"/>
</dbReference>
<dbReference type="InterPro" id="IPR010982">
    <property type="entry name" value="Lambda_DNA-bd_dom_sf"/>
</dbReference>
<comment type="caution">
    <text evidence="2">The sequence shown here is derived from an EMBL/GenBank/DDBJ whole genome shotgun (WGS) entry which is preliminary data.</text>
</comment>
<dbReference type="PROSITE" id="PS50943">
    <property type="entry name" value="HTH_CROC1"/>
    <property type="match status" value="1"/>
</dbReference>
<keyword evidence="3" id="KW-1185">Reference proteome</keyword>
<dbReference type="SMART" id="SM00530">
    <property type="entry name" value="HTH_XRE"/>
    <property type="match status" value="1"/>
</dbReference>
<dbReference type="RefSeq" id="WP_203629245.1">
    <property type="nucleotide sequence ID" value="NZ_BNJR01000007.1"/>
</dbReference>
<reference evidence="2 3" key="1">
    <citation type="journal article" date="2021" name="Int. J. Syst. Evol. Microbiol.">
        <title>Lentilactobacillus fungorum sp. nov., isolated from spent mushroom substrates.</title>
        <authorList>
            <person name="Tohno M."/>
            <person name="Tanizawa Y."/>
            <person name="Kojima Y."/>
            <person name="Sakamoto M."/>
            <person name="Ohkuma M."/>
            <person name="Kobayashi H."/>
        </authorList>
    </citation>
    <scope>NUCLEOTIDE SEQUENCE [LARGE SCALE GENOMIC DNA]</scope>
    <source>
        <strain evidence="2 3">YK48G</strain>
    </source>
</reference>